<dbReference type="InterPro" id="IPR006342">
    <property type="entry name" value="FkbM_mtfrase"/>
</dbReference>
<name>A0AAW1TBD2_9CHLO</name>
<dbReference type="SUPFAM" id="SSF53335">
    <property type="entry name" value="S-adenosyl-L-methionine-dependent methyltransferases"/>
    <property type="match status" value="1"/>
</dbReference>
<gene>
    <name evidence="1" type="ORF">WJX84_010205</name>
</gene>
<proteinExistence type="predicted"/>
<protein>
    <recommendedName>
        <fullName evidence="3">FkbM family methyltransferase</fullName>
    </recommendedName>
</protein>
<sequence length="223" mass="24288">MRSASHQPARTQATAWQDLPKTRLPNGLNIRYVSRRDVAFLYREVYEEQGYLKGLSLKRGDTVLDVGANIGLFALRAAETVGPEGRVVCMEPIPNAAAALQHNILSHRDWCSAQGLSPAEITVLSIGASDGMQASATFTCYPDAAGWSTMQPNHAEVQDGVAIYLRNSLGTQAGLEGSLLISLASVLQRLLPEWLSQKLFRWYAGRMLSRSTAVVALMDITGQ</sequence>
<dbReference type="InterPro" id="IPR029063">
    <property type="entry name" value="SAM-dependent_MTases_sf"/>
</dbReference>
<dbReference type="Pfam" id="PF01135">
    <property type="entry name" value="PCMT"/>
    <property type="match status" value="1"/>
</dbReference>
<evidence type="ECO:0000313" key="1">
    <source>
        <dbReference type="EMBL" id="KAK9866875.1"/>
    </source>
</evidence>
<reference evidence="1 2" key="1">
    <citation type="journal article" date="2024" name="Nat. Commun.">
        <title>Phylogenomics reveals the evolutionary origins of lichenization in chlorophyte algae.</title>
        <authorList>
            <person name="Puginier C."/>
            <person name="Libourel C."/>
            <person name="Otte J."/>
            <person name="Skaloud P."/>
            <person name="Haon M."/>
            <person name="Grisel S."/>
            <person name="Petersen M."/>
            <person name="Berrin J.G."/>
            <person name="Delaux P.M."/>
            <person name="Dal Grande F."/>
            <person name="Keller J."/>
        </authorList>
    </citation>
    <scope>NUCLEOTIDE SEQUENCE [LARGE SCALE GENOMIC DNA]</scope>
    <source>
        <strain evidence="1 2">SAG 2523</strain>
    </source>
</reference>
<dbReference type="Proteomes" id="UP001485043">
    <property type="component" value="Unassembled WGS sequence"/>
</dbReference>
<organism evidence="1 2">
    <name type="scientific">Apatococcus fuscideae</name>
    <dbReference type="NCBI Taxonomy" id="2026836"/>
    <lineage>
        <taxon>Eukaryota</taxon>
        <taxon>Viridiplantae</taxon>
        <taxon>Chlorophyta</taxon>
        <taxon>core chlorophytes</taxon>
        <taxon>Trebouxiophyceae</taxon>
        <taxon>Chlorellales</taxon>
        <taxon>Chlorellaceae</taxon>
        <taxon>Apatococcus</taxon>
    </lineage>
</organism>
<evidence type="ECO:0000313" key="2">
    <source>
        <dbReference type="Proteomes" id="UP001485043"/>
    </source>
</evidence>
<dbReference type="NCBIfam" id="TIGR01444">
    <property type="entry name" value="fkbM_fam"/>
    <property type="match status" value="1"/>
</dbReference>
<evidence type="ECO:0008006" key="3">
    <source>
        <dbReference type="Google" id="ProtNLM"/>
    </source>
</evidence>
<keyword evidence="2" id="KW-1185">Reference proteome</keyword>
<comment type="caution">
    <text evidence="1">The sequence shown here is derived from an EMBL/GenBank/DDBJ whole genome shotgun (WGS) entry which is preliminary data.</text>
</comment>
<dbReference type="AlphaFoldDB" id="A0AAW1TBD2"/>
<dbReference type="EMBL" id="JALJOV010000127">
    <property type="protein sequence ID" value="KAK9866875.1"/>
    <property type="molecule type" value="Genomic_DNA"/>
</dbReference>
<accession>A0AAW1TBD2</accession>
<dbReference type="Gene3D" id="3.40.50.150">
    <property type="entry name" value="Vaccinia Virus protein VP39"/>
    <property type="match status" value="1"/>
</dbReference>